<comment type="caution">
    <text evidence="1">The sequence shown here is derived from an EMBL/GenBank/DDBJ whole genome shotgun (WGS) entry which is preliminary data.</text>
</comment>
<keyword evidence="2" id="KW-1185">Reference proteome</keyword>
<dbReference type="EMBL" id="CAJVPV010006369">
    <property type="protein sequence ID" value="CAG8604032.1"/>
    <property type="molecule type" value="Genomic_DNA"/>
</dbReference>
<sequence>MTQRNVPRLHVSVSVTLHTANEDEYKIYTLIATLESFPPHQETSSYMIFRSNDKDHVRVISAKKYEWRKLGSVGLRRHRLHH</sequence>
<dbReference type="Proteomes" id="UP000789342">
    <property type="component" value="Unassembled WGS sequence"/>
</dbReference>
<name>A0A9N9CL97_9GLOM</name>
<gene>
    <name evidence="1" type="ORF">AMORRO_LOCUS7908</name>
</gene>
<organism evidence="1 2">
    <name type="scientific">Acaulospora morrowiae</name>
    <dbReference type="NCBI Taxonomy" id="94023"/>
    <lineage>
        <taxon>Eukaryota</taxon>
        <taxon>Fungi</taxon>
        <taxon>Fungi incertae sedis</taxon>
        <taxon>Mucoromycota</taxon>
        <taxon>Glomeromycotina</taxon>
        <taxon>Glomeromycetes</taxon>
        <taxon>Diversisporales</taxon>
        <taxon>Acaulosporaceae</taxon>
        <taxon>Acaulospora</taxon>
    </lineage>
</organism>
<reference evidence="1" key="1">
    <citation type="submission" date="2021-06" db="EMBL/GenBank/DDBJ databases">
        <authorList>
            <person name="Kallberg Y."/>
            <person name="Tangrot J."/>
            <person name="Rosling A."/>
        </authorList>
    </citation>
    <scope>NUCLEOTIDE SEQUENCE</scope>
    <source>
        <strain evidence="1">CL551</strain>
    </source>
</reference>
<accession>A0A9N9CL97</accession>
<dbReference type="AlphaFoldDB" id="A0A9N9CL97"/>
<evidence type="ECO:0000313" key="1">
    <source>
        <dbReference type="EMBL" id="CAG8604032.1"/>
    </source>
</evidence>
<proteinExistence type="predicted"/>
<protein>
    <submittedName>
        <fullName evidence="1">519_t:CDS:1</fullName>
    </submittedName>
</protein>
<evidence type="ECO:0000313" key="2">
    <source>
        <dbReference type="Proteomes" id="UP000789342"/>
    </source>
</evidence>